<proteinExistence type="predicted"/>
<gene>
    <name evidence="1" type="ORF">BPS1E_1900</name>
</gene>
<dbReference type="AlphaFoldDB" id="A0A267WJ31"/>
<reference evidence="1 2" key="1">
    <citation type="journal article" date="2017" name="ISME J.">
        <title>Unveiling bifidobacterial biogeography across the mammalian branch of the tree of life.</title>
        <authorList>
            <person name="Milani C."/>
            <person name="Mangifesta M."/>
            <person name="Mancabelli L."/>
            <person name="Lugli G.A."/>
            <person name="James K."/>
            <person name="Duranti S."/>
            <person name="Turroni F."/>
            <person name="Ferrario C."/>
            <person name="Ossiprandi M.C."/>
            <person name="van Sinderen D."/>
            <person name="Ventura M."/>
        </authorList>
    </citation>
    <scope>NUCLEOTIDE SEQUENCE [LARGE SCALE GENOMIC DNA]</scope>
    <source>
        <strain evidence="1 2">1E</strain>
    </source>
</reference>
<organism evidence="1 2">
    <name type="scientific">Bifidobacterium pseudocatenulatum</name>
    <dbReference type="NCBI Taxonomy" id="28026"/>
    <lineage>
        <taxon>Bacteria</taxon>
        <taxon>Bacillati</taxon>
        <taxon>Actinomycetota</taxon>
        <taxon>Actinomycetes</taxon>
        <taxon>Bifidobacteriales</taxon>
        <taxon>Bifidobacteriaceae</taxon>
        <taxon>Bifidobacterium</taxon>
    </lineage>
</organism>
<protein>
    <submittedName>
        <fullName evidence="1">Uncharacterized protein</fullName>
    </submittedName>
</protein>
<dbReference type="RefSeq" id="WP_095280047.1">
    <property type="nucleotide sequence ID" value="NZ_MNLB01000027.1"/>
</dbReference>
<comment type="caution">
    <text evidence="1">The sequence shown here is derived from an EMBL/GenBank/DDBJ whole genome shotgun (WGS) entry which is preliminary data.</text>
</comment>
<sequence length="137" mass="14604">MQRINRYPSPLTPLVNDGTGDISHGDYDVAIDNVEAGTYVFAADVQNSGTQTGINVMLFDSAWKPLFSSNKIGHVKTTLTLKKPDRVRIRPNQAGVTISNVIVERADTYDPAVGGGASGLLHRADRALLALSLGVVA</sequence>
<evidence type="ECO:0000313" key="1">
    <source>
        <dbReference type="EMBL" id="PAC72614.1"/>
    </source>
</evidence>
<accession>A0A267WJ31</accession>
<dbReference type="Proteomes" id="UP000216789">
    <property type="component" value="Unassembled WGS sequence"/>
</dbReference>
<dbReference type="EMBL" id="MNLB01000027">
    <property type="protein sequence ID" value="PAC72614.1"/>
    <property type="molecule type" value="Genomic_DNA"/>
</dbReference>
<evidence type="ECO:0000313" key="2">
    <source>
        <dbReference type="Proteomes" id="UP000216789"/>
    </source>
</evidence>
<name>A0A267WJ31_BIFPS</name>